<accession>A0ABW3EDI4</accession>
<dbReference type="PANTHER" id="PTHR43333">
    <property type="entry name" value="2-HACID_DH_C DOMAIN-CONTAINING PROTEIN"/>
    <property type="match status" value="1"/>
</dbReference>
<sequence>MFFNATFFGQLQRQPIFVNVGRGPSVDTTALLNALRQKQVGFAALDVFEQEPLPTADLLWQQDNVLLMPHISGIFDGYMRAANQIFLANLQQFLINGQLAQNQVDLTQGY</sequence>
<feature type="domain" description="D-isomer specific 2-hydroxyacid dehydrogenase NAD-binding" evidence="3">
    <location>
        <begin position="2"/>
        <end position="72"/>
    </location>
</feature>
<proteinExistence type="predicted"/>
<keyword evidence="5" id="KW-1185">Reference proteome</keyword>
<dbReference type="Proteomes" id="UP001597104">
    <property type="component" value="Unassembled WGS sequence"/>
</dbReference>
<reference evidence="5" key="1">
    <citation type="journal article" date="2019" name="Int. J. Syst. Evol. Microbiol.">
        <title>The Global Catalogue of Microorganisms (GCM) 10K type strain sequencing project: providing services to taxonomists for standard genome sequencing and annotation.</title>
        <authorList>
            <consortium name="The Broad Institute Genomics Platform"/>
            <consortium name="The Broad Institute Genome Sequencing Center for Infectious Disease"/>
            <person name="Wu L."/>
            <person name="Ma J."/>
        </authorList>
    </citation>
    <scope>NUCLEOTIDE SEQUENCE [LARGE SCALE GENOMIC DNA]</scope>
    <source>
        <strain evidence="5">CCM 8925</strain>
    </source>
</reference>
<evidence type="ECO:0000313" key="4">
    <source>
        <dbReference type="EMBL" id="MFD0897459.1"/>
    </source>
</evidence>
<dbReference type="Pfam" id="PF02826">
    <property type="entry name" value="2-Hacid_dh_C"/>
    <property type="match status" value="1"/>
</dbReference>
<protein>
    <submittedName>
        <fullName evidence="4">NAD(P)-dependent oxidoreductase</fullName>
    </submittedName>
</protein>
<dbReference type="PANTHER" id="PTHR43333:SF1">
    <property type="entry name" value="D-ISOMER SPECIFIC 2-HYDROXYACID DEHYDROGENASE NAD-BINDING DOMAIN-CONTAINING PROTEIN"/>
    <property type="match status" value="1"/>
</dbReference>
<evidence type="ECO:0000256" key="2">
    <source>
        <dbReference type="ARBA" id="ARBA00023027"/>
    </source>
</evidence>
<organism evidence="4 5">
    <name type="scientific">Loigolactobacillus binensis</name>
    <dbReference type="NCBI Taxonomy" id="2559922"/>
    <lineage>
        <taxon>Bacteria</taxon>
        <taxon>Bacillati</taxon>
        <taxon>Bacillota</taxon>
        <taxon>Bacilli</taxon>
        <taxon>Lactobacillales</taxon>
        <taxon>Lactobacillaceae</taxon>
        <taxon>Loigolactobacillus</taxon>
    </lineage>
</organism>
<dbReference type="RefSeq" id="WP_386813762.1">
    <property type="nucleotide sequence ID" value="NZ_JBHTIO010000033.1"/>
</dbReference>
<dbReference type="InterPro" id="IPR036291">
    <property type="entry name" value="NAD(P)-bd_dom_sf"/>
</dbReference>
<dbReference type="EMBL" id="JBHTIO010000033">
    <property type="protein sequence ID" value="MFD0897459.1"/>
    <property type="molecule type" value="Genomic_DNA"/>
</dbReference>
<gene>
    <name evidence="4" type="ORF">ACFQZ7_06865</name>
</gene>
<dbReference type="InterPro" id="IPR006140">
    <property type="entry name" value="D-isomer_DH_NAD-bd"/>
</dbReference>
<keyword evidence="2" id="KW-0520">NAD</keyword>
<evidence type="ECO:0000256" key="1">
    <source>
        <dbReference type="ARBA" id="ARBA00023002"/>
    </source>
</evidence>
<comment type="caution">
    <text evidence="4">The sequence shown here is derived from an EMBL/GenBank/DDBJ whole genome shotgun (WGS) entry which is preliminary data.</text>
</comment>
<dbReference type="Gene3D" id="3.40.50.720">
    <property type="entry name" value="NAD(P)-binding Rossmann-like Domain"/>
    <property type="match status" value="2"/>
</dbReference>
<evidence type="ECO:0000313" key="5">
    <source>
        <dbReference type="Proteomes" id="UP001597104"/>
    </source>
</evidence>
<name>A0ABW3EDI4_9LACO</name>
<keyword evidence="1" id="KW-0560">Oxidoreductase</keyword>
<dbReference type="SUPFAM" id="SSF51735">
    <property type="entry name" value="NAD(P)-binding Rossmann-fold domains"/>
    <property type="match status" value="1"/>
</dbReference>
<evidence type="ECO:0000259" key="3">
    <source>
        <dbReference type="Pfam" id="PF02826"/>
    </source>
</evidence>